<keyword evidence="1" id="KW-1133">Transmembrane helix</keyword>
<reference evidence="2" key="1">
    <citation type="submission" date="2021-10" db="EMBL/GenBank/DDBJ databases">
        <title>The complete genome sequence of Leeia sp. TBRC 13508.</title>
        <authorList>
            <person name="Charoenyingcharoen P."/>
            <person name="Yukphan P."/>
        </authorList>
    </citation>
    <scope>NUCLEOTIDE SEQUENCE</scope>
    <source>
        <strain evidence="2">TBRC 13508</strain>
    </source>
</reference>
<evidence type="ECO:0000256" key="1">
    <source>
        <dbReference type="SAM" id="Phobius"/>
    </source>
</evidence>
<dbReference type="Proteomes" id="UP001165395">
    <property type="component" value="Unassembled WGS sequence"/>
</dbReference>
<dbReference type="Gene3D" id="3.30.110.170">
    <property type="entry name" value="Protein of unknown function (DUF541), domain 1"/>
    <property type="match status" value="1"/>
</dbReference>
<dbReference type="InterPro" id="IPR016907">
    <property type="entry name" value="UCP029033"/>
</dbReference>
<proteinExistence type="predicted"/>
<dbReference type="PIRSF" id="PIRSF029033">
    <property type="entry name" value="UCP029033"/>
    <property type="match status" value="1"/>
</dbReference>
<keyword evidence="3" id="KW-1185">Reference proteome</keyword>
<sequence>MSTCSRFQHLTFAGTLAAGLVCSAFILGIYGKQAANANQQNITVKGLAEKPVQADQGVIYLSLFGNGATLQDALRNLREQRPTLQTFISQHGFDSKQTDFANEEFAPVFQKNENGEYTSIIDHYTAQQRVTLRHKDVQKIAKTTSDVLKLQENGLNVTKTGTDYLVSDLEAIKMSLIGSATDNAGNRANEFAKHGNIKVGSMRSASQGAFYILPVNGTNDNTGDYGGVYDKSTINKVARVVVTVTYNLE</sequence>
<dbReference type="Pfam" id="PF04402">
    <property type="entry name" value="SIMPL"/>
    <property type="match status" value="1"/>
</dbReference>
<dbReference type="InterPro" id="IPR007497">
    <property type="entry name" value="SIMPL/DUF541"/>
</dbReference>
<dbReference type="InterPro" id="IPR052022">
    <property type="entry name" value="26kDa_periplasmic_antigen"/>
</dbReference>
<evidence type="ECO:0000313" key="3">
    <source>
        <dbReference type="Proteomes" id="UP001165395"/>
    </source>
</evidence>
<accession>A0ABS8D7L9</accession>
<evidence type="ECO:0000313" key="2">
    <source>
        <dbReference type="EMBL" id="MCB6183986.1"/>
    </source>
</evidence>
<dbReference type="EMBL" id="JAJBZT010000005">
    <property type="protein sequence ID" value="MCB6183986.1"/>
    <property type="molecule type" value="Genomic_DNA"/>
</dbReference>
<dbReference type="PANTHER" id="PTHR34387">
    <property type="entry name" value="SLR1258 PROTEIN"/>
    <property type="match status" value="1"/>
</dbReference>
<keyword evidence="1" id="KW-0472">Membrane</keyword>
<dbReference type="Gene3D" id="3.30.70.2970">
    <property type="entry name" value="Protein of unknown function (DUF541), domain 2"/>
    <property type="match status" value="1"/>
</dbReference>
<dbReference type="RefSeq" id="WP_227180765.1">
    <property type="nucleotide sequence ID" value="NZ_JAJBZT010000005.1"/>
</dbReference>
<name>A0ABS8D7L9_9NEIS</name>
<keyword evidence="1" id="KW-0812">Transmembrane</keyword>
<gene>
    <name evidence="2" type="ORF">LIN78_10565</name>
</gene>
<organism evidence="2 3">
    <name type="scientific">Leeia speluncae</name>
    <dbReference type="NCBI Taxonomy" id="2884804"/>
    <lineage>
        <taxon>Bacteria</taxon>
        <taxon>Pseudomonadati</taxon>
        <taxon>Pseudomonadota</taxon>
        <taxon>Betaproteobacteria</taxon>
        <taxon>Neisseriales</taxon>
        <taxon>Leeiaceae</taxon>
        <taxon>Leeia</taxon>
    </lineage>
</organism>
<feature type="transmembrane region" description="Helical" evidence="1">
    <location>
        <begin position="12"/>
        <end position="31"/>
    </location>
</feature>
<protein>
    <submittedName>
        <fullName evidence="2">SIMPL domain-containing protein</fullName>
    </submittedName>
</protein>
<comment type="caution">
    <text evidence="2">The sequence shown here is derived from an EMBL/GenBank/DDBJ whole genome shotgun (WGS) entry which is preliminary data.</text>
</comment>
<dbReference type="PANTHER" id="PTHR34387:SF2">
    <property type="entry name" value="SLR1258 PROTEIN"/>
    <property type="match status" value="1"/>
</dbReference>